<evidence type="ECO:0000256" key="2">
    <source>
        <dbReference type="ARBA" id="ARBA00022670"/>
    </source>
</evidence>
<sequence length="188" mass="20148">MAALAAREVILHVYDLHQGNSWLSPIGFGVFHTGLEIGGMEYSFSQEGIFKCAPRQAPPPAKFRESIVLGEHHGSHNEVSQIIREMRDEFAPGTYDLVRKNCNSFTNALSLRITGVPIPTWVNRAASVGSFFLGAMGGAGAPSSQPKNGEAGAAEGGGPDPRKQKRQLTEKQKDMLARIKKGGNGSSS</sequence>
<accession>A0A7S2SKP3</accession>
<evidence type="ECO:0000259" key="5">
    <source>
        <dbReference type="PROSITE" id="PS51858"/>
    </source>
</evidence>
<evidence type="ECO:0000256" key="3">
    <source>
        <dbReference type="ARBA" id="ARBA00022801"/>
    </source>
</evidence>
<keyword evidence="2" id="KW-0645">Protease</keyword>
<dbReference type="PROSITE" id="PS51858">
    <property type="entry name" value="PPPDE"/>
    <property type="match status" value="1"/>
</dbReference>
<dbReference type="AlphaFoldDB" id="A0A7S2SKP3"/>
<feature type="compositionally biased region" description="Basic and acidic residues" evidence="4">
    <location>
        <begin position="167"/>
        <end position="177"/>
    </location>
</feature>
<feature type="region of interest" description="Disordered" evidence="4">
    <location>
        <begin position="139"/>
        <end position="188"/>
    </location>
</feature>
<dbReference type="InterPro" id="IPR008580">
    <property type="entry name" value="PPPDE_dom"/>
</dbReference>
<dbReference type="SMART" id="SM01179">
    <property type="entry name" value="DUF862"/>
    <property type="match status" value="1"/>
</dbReference>
<comment type="similarity">
    <text evidence="1">Belongs to the DeSI family.</text>
</comment>
<proteinExistence type="inferred from homology"/>
<dbReference type="Gene3D" id="3.90.1720.30">
    <property type="entry name" value="PPPDE domains"/>
    <property type="match status" value="1"/>
</dbReference>
<evidence type="ECO:0000313" key="6">
    <source>
        <dbReference type="EMBL" id="CAD9702726.1"/>
    </source>
</evidence>
<feature type="domain" description="PPPDE" evidence="5">
    <location>
        <begin position="7"/>
        <end position="137"/>
    </location>
</feature>
<evidence type="ECO:0000256" key="4">
    <source>
        <dbReference type="SAM" id="MobiDB-lite"/>
    </source>
</evidence>
<dbReference type="PANTHER" id="PTHR12378">
    <property type="entry name" value="DESUMOYLATING ISOPEPTIDASE"/>
    <property type="match status" value="1"/>
</dbReference>
<evidence type="ECO:0000256" key="1">
    <source>
        <dbReference type="ARBA" id="ARBA00008140"/>
    </source>
</evidence>
<protein>
    <recommendedName>
        <fullName evidence="5">PPPDE domain-containing protein</fullName>
    </recommendedName>
</protein>
<keyword evidence="3" id="KW-0378">Hydrolase</keyword>
<dbReference type="PANTHER" id="PTHR12378:SF80">
    <property type="entry name" value="IP06716P-RELATED"/>
    <property type="match status" value="1"/>
</dbReference>
<dbReference type="GO" id="GO:0101005">
    <property type="term" value="F:deubiquitinase activity"/>
    <property type="evidence" value="ECO:0007669"/>
    <property type="project" value="TreeGrafter"/>
</dbReference>
<dbReference type="InterPro" id="IPR042266">
    <property type="entry name" value="PPPDE_sf"/>
</dbReference>
<dbReference type="EMBL" id="HBHJ01023998">
    <property type="protein sequence ID" value="CAD9702726.1"/>
    <property type="molecule type" value="Transcribed_RNA"/>
</dbReference>
<name>A0A7S2SKP3_9STRA</name>
<dbReference type="GO" id="GO:0016579">
    <property type="term" value="P:protein deubiquitination"/>
    <property type="evidence" value="ECO:0007669"/>
    <property type="project" value="TreeGrafter"/>
</dbReference>
<dbReference type="Pfam" id="PF05903">
    <property type="entry name" value="Peptidase_C97"/>
    <property type="match status" value="1"/>
</dbReference>
<organism evidence="6">
    <name type="scientific">Rhizochromulina marina</name>
    <dbReference type="NCBI Taxonomy" id="1034831"/>
    <lineage>
        <taxon>Eukaryota</taxon>
        <taxon>Sar</taxon>
        <taxon>Stramenopiles</taxon>
        <taxon>Ochrophyta</taxon>
        <taxon>Dictyochophyceae</taxon>
        <taxon>Rhizochromulinales</taxon>
        <taxon>Rhizochromulina</taxon>
    </lineage>
</organism>
<reference evidence="6" key="1">
    <citation type="submission" date="2021-01" db="EMBL/GenBank/DDBJ databases">
        <authorList>
            <person name="Corre E."/>
            <person name="Pelletier E."/>
            <person name="Niang G."/>
            <person name="Scheremetjew M."/>
            <person name="Finn R."/>
            <person name="Kale V."/>
            <person name="Holt S."/>
            <person name="Cochrane G."/>
            <person name="Meng A."/>
            <person name="Brown T."/>
            <person name="Cohen L."/>
        </authorList>
    </citation>
    <scope>NUCLEOTIDE SEQUENCE</scope>
    <source>
        <strain evidence="6">CCMP1243</strain>
    </source>
</reference>
<gene>
    <name evidence="6" type="ORF">RMAR1173_LOCUS15827</name>
</gene>
<dbReference type="GO" id="GO:0006508">
    <property type="term" value="P:proteolysis"/>
    <property type="evidence" value="ECO:0007669"/>
    <property type="project" value="UniProtKB-KW"/>
</dbReference>